<evidence type="ECO:0000259" key="10">
    <source>
        <dbReference type="Pfam" id="PF02770"/>
    </source>
</evidence>
<dbReference type="EMBL" id="BAWF01000093">
    <property type="protein sequence ID" value="GAF49519.1"/>
    <property type="molecule type" value="Genomic_DNA"/>
</dbReference>
<dbReference type="FunFam" id="1.20.140.10:FF:000001">
    <property type="entry name" value="Acyl-CoA dehydrogenase"/>
    <property type="match status" value="1"/>
</dbReference>
<dbReference type="FunFam" id="2.40.110.10:FF:000001">
    <property type="entry name" value="Acyl-CoA dehydrogenase, mitochondrial"/>
    <property type="match status" value="1"/>
</dbReference>
<dbReference type="InterPro" id="IPR036250">
    <property type="entry name" value="AcylCo_DH-like_C"/>
</dbReference>
<accession>X0Q0I1</accession>
<reference evidence="12 13" key="1">
    <citation type="submission" date="2014-02" db="EMBL/GenBank/DDBJ databases">
        <title>Whole genome shotgun sequence of Rhodococcus wratislaviensis NBRC 100605.</title>
        <authorList>
            <person name="Hosoyama A."/>
            <person name="Tsuchikane K."/>
            <person name="Yoshida I."/>
            <person name="Ohji S."/>
            <person name="Ichikawa N."/>
            <person name="Yamazoe A."/>
            <person name="Fujita N."/>
        </authorList>
    </citation>
    <scope>NUCLEOTIDE SEQUENCE [LARGE SCALE GENOMIC DNA]</scope>
    <source>
        <strain evidence="12 13">NBRC 100605</strain>
    </source>
</reference>
<keyword evidence="5 8" id="KW-0285">Flavoprotein</keyword>
<dbReference type="SUPFAM" id="SSF56645">
    <property type="entry name" value="Acyl-CoA dehydrogenase NM domain-like"/>
    <property type="match status" value="1"/>
</dbReference>
<dbReference type="SUPFAM" id="SSF47203">
    <property type="entry name" value="Acyl-CoA dehydrogenase C-terminal domain-like"/>
    <property type="match status" value="1"/>
</dbReference>
<keyword evidence="6 8" id="KW-0274">FAD</keyword>
<comment type="caution">
    <text evidence="12">The sequence shown here is derived from an EMBL/GenBank/DDBJ whole genome shotgun (WGS) entry which is preliminary data.</text>
</comment>
<dbReference type="Pfam" id="PF00441">
    <property type="entry name" value="Acyl-CoA_dh_1"/>
    <property type="match status" value="1"/>
</dbReference>
<dbReference type="Gene3D" id="2.40.110.10">
    <property type="entry name" value="Butyryl-CoA Dehydrogenase, subunit A, domain 2"/>
    <property type="match status" value="1"/>
</dbReference>
<name>X0Q0I1_RHOWR</name>
<dbReference type="InterPro" id="IPR013786">
    <property type="entry name" value="AcylCoA_DH/ox_N"/>
</dbReference>
<dbReference type="Gene3D" id="1.10.540.10">
    <property type="entry name" value="Acyl-CoA dehydrogenase/oxidase, N-terminal domain"/>
    <property type="match status" value="1"/>
</dbReference>
<evidence type="ECO:0000256" key="6">
    <source>
        <dbReference type="ARBA" id="ARBA00022827"/>
    </source>
</evidence>
<sequence length="381" mass="41254">MRRTIFEQEHDDFRSAVRTFVDRVVIPQDELCRTQGEVVRDIWKAAGESGLLGLCVPEEFGGAGVDDYRFNAVLDEELTRAGLAYACALGVHTHVIAPYLVHLTTPAQRKRWLPGFCSGDLIAAVAMTEPSGGSDLAGLTTRAVKQGNEWVINGSKIFITNGASADLIIVAARTEPGSRSKGISLFVVEGDAPGLDRGGRLNKVGQPQGDTAELYFSNVRVPEENVIGELGAGFPAMMKHLAQERLASAVCNIAHSEYVLEQAIAHVKQREAFGAPIAALQHTRFLIADLATETRVARTFVDACISAHLSGDLTAEEAAMAKLKTSEVQATVVDAAVQMNGGMGYMRESRVAQDWMDARVTRIWAGTNEIMREVIGRSMTR</sequence>
<comment type="cofactor">
    <cofactor evidence="1 8">
        <name>FAD</name>
        <dbReference type="ChEBI" id="CHEBI:57692"/>
    </cofactor>
</comment>
<evidence type="ECO:0000256" key="5">
    <source>
        <dbReference type="ARBA" id="ARBA00022630"/>
    </source>
</evidence>
<comment type="pathway">
    <text evidence="2">Amino-acid degradation; L-valine degradation.</text>
</comment>
<proteinExistence type="inferred from homology"/>
<feature type="domain" description="Acyl-CoA oxidase/dehydrogenase middle" evidence="10">
    <location>
        <begin position="124"/>
        <end position="219"/>
    </location>
</feature>
<dbReference type="PROSITE" id="PS00072">
    <property type="entry name" value="ACYL_COA_DH_1"/>
    <property type="match status" value="1"/>
</dbReference>
<evidence type="ECO:0000313" key="12">
    <source>
        <dbReference type="EMBL" id="GAF49519.1"/>
    </source>
</evidence>
<feature type="domain" description="Acyl-CoA dehydrogenase/oxidase N-terminal" evidence="11">
    <location>
        <begin position="8"/>
        <end position="120"/>
    </location>
</feature>
<dbReference type="Proteomes" id="UP000019491">
    <property type="component" value="Unassembled WGS sequence"/>
</dbReference>
<keyword evidence="7 8" id="KW-0560">Oxidoreductase</keyword>
<protein>
    <submittedName>
        <fullName evidence="12">Acyl-CoA dehydrogenase</fullName>
    </submittedName>
</protein>
<evidence type="ECO:0000256" key="1">
    <source>
        <dbReference type="ARBA" id="ARBA00001974"/>
    </source>
</evidence>
<evidence type="ECO:0000256" key="8">
    <source>
        <dbReference type="RuleBase" id="RU362125"/>
    </source>
</evidence>
<dbReference type="OrthoDB" id="8876745at2"/>
<dbReference type="GO" id="GO:0003995">
    <property type="term" value="F:acyl-CoA dehydrogenase activity"/>
    <property type="evidence" value="ECO:0007669"/>
    <property type="project" value="InterPro"/>
</dbReference>
<dbReference type="InterPro" id="IPR006091">
    <property type="entry name" value="Acyl-CoA_Oxase/DH_mid-dom"/>
</dbReference>
<dbReference type="InterPro" id="IPR009100">
    <property type="entry name" value="AcylCoA_DH/oxidase_NM_dom_sf"/>
</dbReference>
<evidence type="ECO:0000259" key="9">
    <source>
        <dbReference type="Pfam" id="PF00441"/>
    </source>
</evidence>
<dbReference type="GO" id="GO:0050660">
    <property type="term" value="F:flavin adenine dinucleotide binding"/>
    <property type="evidence" value="ECO:0007669"/>
    <property type="project" value="InterPro"/>
</dbReference>
<keyword evidence="4" id="KW-0101">Branched-chain amino acid catabolism</keyword>
<feature type="domain" description="Acyl-CoA dehydrogenase/oxidase C-terminal" evidence="9">
    <location>
        <begin position="231"/>
        <end position="379"/>
    </location>
</feature>
<dbReference type="Gene3D" id="1.20.140.10">
    <property type="entry name" value="Butyryl-CoA Dehydrogenase, subunit A, domain 3"/>
    <property type="match status" value="1"/>
</dbReference>
<dbReference type="RefSeq" id="WP_037241409.1">
    <property type="nucleotide sequence ID" value="NZ_BAWF01000093.1"/>
</dbReference>
<evidence type="ECO:0000259" key="11">
    <source>
        <dbReference type="Pfam" id="PF02771"/>
    </source>
</evidence>
<dbReference type="InterPro" id="IPR046373">
    <property type="entry name" value="Acyl-CoA_Oxase/DH_mid-dom_sf"/>
</dbReference>
<dbReference type="InterPro" id="IPR006089">
    <property type="entry name" value="Acyl-CoA_DH_CS"/>
</dbReference>
<dbReference type="AlphaFoldDB" id="X0Q0I1"/>
<evidence type="ECO:0000256" key="2">
    <source>
        <dbReference type="ARBA" id="ARBA00005109"/>
    </source>
</evidence>
<evidence type="ECO:0000256" key="4">
    <source>
        <dbReference type="ARBA" id="ARBA00022456"/>
    </source>
</evidence>
<gene>
    <name evidence="12" type="primary">fadE</name>
    <name evidence="12" type="ORF">RW1_093_00060</name>
</gene>
<organism evidence="12 13">
    <name type="scientific">Rhodococcus wratislaviensis NBRC 100605</name>
    <dbReference type="NCBI Taxonomy" id="1219028"/>
    <lineage>
        <taxon>Bacteria</taxon>
        <taxon>Bacillati</taxon>
        <taxon>Actinomycetota</taxon>
        <taxon>Actinomycetes</taxon>
        <taxon>Mycobacteriales</taxon>
        <taxon>Nocardiaceae</taxon>
        <taxon>Rhodococcus</taxon>
    </lineage>
</organism>
<dbReference type="InterPro" id="IPR009075">
    <property type="entry name" value="AcylCo_DH/oxidase_C"/>
</dbReference>
<evidence type="ECO:0000256" key="7">
    <source>
        <dbReference type="ARBA" id="ARBA00023002"/>
    </source>
</evidence>
<dbReference type="GO" id="GO:0009083">
    <property type="term" value="P:branched-chain amino acid catabolic process"/>
    <property type="evidence" value="ECO:0007669"/>
    <property type="project" value="UniProtKB-KW"/>
</dbReference>
<dbReference type="Pfam" id="PF02771">
    <property type="entry name" value="Acyl-CoA_dh_N"/>
    <property type="match status" value="1"/>
</dbReference>
<evidence type="ECO:0000313" key="13">
    <source>
        <dbReference type="Proteomes" id="UP000019491"/>
    </source>
</evidence>
<dbReference type="PANTHER" id="PTHR43884">
    <property type="entry name" value="ACYL-COA DEHYDROGENASE"/>
    <property type="match status" value="1"/>
</dbReference>
<keyword evidence="13" id="KW-1185">Reference proteome</keyword>
<dbReference type="Pfam" id="PF02770">
    <property type="entry name" value="Acyl-CoA_dh_M"/>
    <property type="match status" value="1"/>
</dbReference>
<dbReference type="PANTHER" id="PTHR43884:SF12">
    <property type="entry name" value="ISOVALERYL-COA DEHYDROGENASE, MITOCHONDRIAL-RELATED"/>
    <property type="match status" value="1"/>
</dbReference>
<evidence type="ECO:0000256" key="3">
    <source>
        <dbReference type="ARBA" id="ARBA00009347"/>
    </source>
</evidence>
<comment type="similarity">
    <text evidence="3 8">Belongs to the acyl-CoA dehydrogenase family.</text>
</comment>
<dbReference type="InterPro" id="IPR037069">
    <property type="entry name" value="AcylCoA_DH/ox_N_sf"/>
</dbReference>